<protein>
    <submittedName>
        <fullName evidence="2">Uncharacterized protein</fullName>
    </submittedName>
</protein>
<accession>A0ABQ4SXG0</accession>
<reference evidence="2" key="2">
    <citation type="submission" date="2021-08" db="EMBL/GenBank/DDBJ databases">
        <authorList>
            <person name="Tani A."/>
            <person name="Ola A."/>
            <person name="Ogura Y."/>
            <person name="Katsura K."/>
            <person name="Hayashi T."/>
        </authorList>
    </citation>
    <scope>NUCLEOTIDE SEQUENCE</scope>
    <source>
        <strain evidence="2">LMG 23639</strain>
    </source>
</reference>
<proteinExistence type="predicted"/>
<evidence type="ECO:0000313" key="3">
    <source>
        <dbReference type="Proteomes" id="UP001055102"/>
    </source>
</evidence>
<feature type="compositionally biased region" description="Low complexity" evidence="1">
    <location>
        <begin position="374"/>
        <end position="403"/>
    </location>
</feature>
<keyword evidence="3" id="KW-1185">Reference proteome</keyword>
<dbReference type="Proteomes" id="UP001055102">
    <property type="component" value="Unassembled WGS sequence"/>
</dbReference>
<evidence type="ECO:0000313" key="2">
    <source>
        <dbReference type="EMBL" id="GJE06366.1"/>
    </source>
</evidence>
<feature type="compositionally biased region" description="Low complexity" evidence="1">
    <location>
        <begin position="330"/>
        <end position="359"/>
    </location>
</feature>
<dbReference type="RefSeq" id="WP_238275039.1">
    <property type="nucleotide sequence ID" value="NZ_BPQR01000027.1"/>
</dbReference>
<comment type="caution">
    <text evidence="2">The sequence shown here is derived from an EMBL/GenBank/DDBJ whole genome shotgun (WGS) entry which is preliminary data.</text>
</comment>
<organism evidence="2 3">
    <name type="scientific">Methylobacterium jeotgali</name>
    <dbReference type="NCBI Taxonomy" id="381630"/>
    <lineage>
        <taxon>Bacteria</taxon>
        <taxon>Pseudomonadati</taxon>
        <taxon>Pseudomonadota</taxon>
        <taxon>Alphaproteobacteria</taxon>
        <taxon>Hyphomicrobiales</taxon>
        <taxon>Methylobacteriaceae</taxon>
        <taxon>Methylobacterium</taxon>
    </lineage>
</organism>
<dbReference type="EMBL" id="BPQR01000027">
    <property type="protein sequence ID" value="GJE06366.1"/>
    <property type="molecule type" value="Genomic_DNA"/>
</dbReference>
<feature type="region of interest" description="Disordered" evidence="1">
    <location>
        <begin position="188"/>
        <end position="427"/>
    </location>
</feature>
<evidence type="ECO:0000256" key="1">
    <source>
        <dbReference type="SAM" id="MobiDB-lite"/>
    </source>
</evidence>
<reference evidence="2" key="1">
    <citation type="journal article" date="2021" name="Front. Microbiol.">
        <title>Comprehensive Comparative Genomics and Phenotyping of Methylobacterium Species.</title>
        <authorList>
            <person name="Alessa O."/>
            <person name="Ogura Y."/>
            <person name="Fujitani Y."/>
            <person name="Takami H."/>
            <person name="Hayashi T."/>
            <person name="Sahin N."/>
            <person name="Tani A."/>
        </authorList>
    </citation>
    <scope>NUCLEOTIDE SEQUENCE</scope>
    <source>
        <strain evidence="2">LMG 23639</strain>
    </source>
</reference>
<sequence length="427" mass="42557">MTDEPKDDGGQLPEGLAPLRERDPAAFAAYSAAASVLLTGADEDLNPIFWPSLGVAEGRNVEGEIALTIEVLAPFVRGNPGVAPEALYRHASAAGVHDGPGDGWPELGAGQRSSYTAFARVLEIVDRETATAAAAVRAAEPAELPQADFVDVEDTILRVGHDATDPVPGFGEDRVMTIIPATGKVASTWHVPGQAPPPVESNMTRPAPFMPSLRGPDGSDRTGHGTDAPPAEPPPIAGAPAIDGSLAPGGAVPLGHGFDGAEPFTPIAGDPAQAAQDAAALSSVAEEPARPGGVDDPQGDRNAPESGGRPQAEPAADPVIDEEDARDAQDAAPAGEARPDAAGGPAGVAPADPPAAGAGAPDGAGPGDHGDAAGGTDADAPGEADRPAAVAAAAAPDAGVSEPAADREPTPDPAPEPEAKPAKKRRR</sequence>
<gene>
    <name evidence="2" type="ORF">AOPFMNJM_1682</name>
</gene>
<name>A0ABQ4SXG0_9HYPH</name>
<feature type="compositionally biased region" description="Low complexity" evidence="1">
    <location>
        <begin position="268"/>
        <end position="280"/>
    </location>
</feature>